<accession>A0A545TS55</accession>
<dbReference type="Gene3D" id="3.40.109.10">
    <property type="entry name" value="NADH Oxidase"/>
    <property type="match status" value="1"/>
</dbReference>
<dbReference type="InterPro" id="IPR050627">
    <property type="entry name" value="Nitroreductase/BluB"/>
</dbReference>
<comment type="caution">
    <text evidence="5">The sequence shown here is derived from an EMBL/GenBank/DDBJ whole genome shotgun (WGS) entry which is preliminary data.</text>
</comment>
<dbReference type="EMBL" id="VHSG01000010">
    <property type="protein sequence ID" value="TQV80054.1"/>
    <property type="molecule type" value="Genomic_DNA"/>
</dbReference>
<keyword evidence="2" id="KW-0288">FMN</keyword>
<name>A0A545TS55_9GAMM</name>
<dbReference type="AlphaFoldDB" id="A0A545TS55"/>
<evidence type="ECO:0000259" key="4">
    <source>
        <dbReference type="Pfam" id="PF00881"/>
    </source>
</evidence>
<dbReference type="Pfam" id="PF00881">
    <property type="entry name" value="Nitroreductase"/>
    <property type="match status" value="1"/>
</dbReference>
<dbReference type="OrthoDB" id="9802510at2"/>
<evidence type="ECO:0000256" key="3">
    <source>
        <dbReference type="ARBA" id="ARBA00023002"/>
    </source>
</evidence>
<feature type="domain" description="Nitroreductase" evidence="4">
    <location>
        <begin position="9"/>
        <end position="214"/>
    </location>
</feature>
<dbReference type="RefSeq" id="WP_142904154.1">
    <property type="nucleotide sequence ID" value="NZ_ML660092.1"/>
</dbReference>
<keyword evidence="3" id="KW-0560">Oxidoreductase</keyword>
<keyword evidence="6" id="KW-1185">Reference proteome</keyword>
<dbReference type="PANTHER" id="PTHR23026:SF90">
    <property type="entry name" value="IODOTYROSINE DEIODINASE 1"/>
    <property type="match status" value="1"/>
</dbReference>
<protein>
    <submittedName>
        <fullName evidence="5">Nitroreductase</fullName>
    </submittedName>
</protein>
<dbReference type="CDD" id="cd02136">
    <property type="entry name" value="PnbA_NfnB-like"/>
    <property type="match status" value="1"/>
</dbReference>
<gene>
    <name evidence="5" type="ORF">FKG94_10305</name>
</gene>
<evidence type="ECO:0000256" key="1">
    <source>
        <dbReference type="ARBA" id="ARBA00022630"/>
    </source>
</evidence>
<dbReference type="Proteomes" id="UP000319732">
    <property type="component" value="Unassembled WGS sequence"/>
</dbReference>
<organism evidence="5 6">
    <name type="scientific">Exilibacterium tricleocarpae</name>
    <dbReference type="NCBI Taxonomy" id="2591008"/>
    <lineage>
        <taxon>Bacteria</taxon>
        <taxon>Pseudomonadati</taxon>
        <taxon>Pseudomonadota</taxon>
        <taxon>Gammaproteobacteria</taxon>
        <taxon>Cellvibrionales</taxon>
        <taxon>Cellvibrionaceae</taxon>
        <taxon>Exilibacterium</taxon>
    </lineage>
</organism>
<evidence type="ECO:0000313" key="6">
    <source>
        <dbReference type="Proteomes" id="UP000319732"/>
    </source>
</evidence>
<sequence length="243" mass="27741">MDFSAANQSRRSIRAFSKRPVERDVLGRILRQALESPSWSNTQPYRVAIAQGELIETLRVELPQKFWRINALRRSAGWQKLFAWLVNKDMPDGDFRPVLKYPEELQRRRSRTGLGLYDTLGIARQDYRARDEQMARNFSFFDAPVALFVFMHKGLGVYSALDAGIFLQTLMLAATAEGLGSCAQGALAMWRSPLERHFAIPDDYQLLCGVSLGYPSDDKVNQYRPPRRGLEELVLPARTQSDQ</sequence>
<dbReference type="SUPFAM" id="SSF55469">
    <property type="entry name" value="FMN-dependent nitroreductase-like"/>
    <property type="match status" value="1"/>
</dbReference>
<proteinExistence type="predicted"/>
<evidence type="ECO:0000313" key="5">
    <source>
        <dbReference type="EMBL" id="TQV80054.1"/>
    </source>
</evidence>
<dbReference type="PANTHER" id="PTHR23026">
    <property type="entry name" value="NADPH NITROREDUCTASE"/>
    <property type="match status" value="1"/>
</dbReference>
<reference evidence="5 6" key="1">
    <citation type="submission" date="2019-06" db="EMBL/GenBank/DDBJ databases">
        <title>Whole genome sequence for Cellvibrionaceae sp. R142.</title>
        <authorList>
            <person name="Wang G."/>
        </authorList>
    </citation>
    <scope>NUCLEOTIDE SEQUENCE [LARGE SCALE GENOMIC DNA]</scope>
    <source>
        <strain evidence="5 6">R142</strain>
    </source>
</reference>
<dbReference type="GO" id="GO:0016491">
    <property type="term" value="F:oxidoreductase activity"/>
    <property type="evidence" value="ECO:0007669"/>
    <property type="project" value="UniProtKB-KW"/>
</dbReference>
<evidence type="ECO:0000256" key="2">
    <source>
        <dbReference type="ARBA" id="ARBA00022643"/>
    </source>
</evidence>
<dbReference type="InterPro" id="IPR029479">
    <property type="entry name" value="Nitroreductase"/>
</dbReference>
<dbReference type="InterPro" id="IPR000415">
    <property type="entry name" value="Nitroreductase-like"/>
</dbReference>
<keyword evidence="1" id="KW-0285">Flavoprotein</keyword>